<evidence type="ECO:0000256" key="3">
    <source>
        <dbReference type="ARBA" id="ARBA00022448"/>
    </source>
</evidence>
<keyword evidence="14" id="KW-1185">Reference proteome</keyword>
<evidence type="ECO:0000256" key="2">
    <source>
        <dbReference type="ARBA" id="ARBA00005887"/>
    </source>
</evidence>
<evidence type="ECO:0000259" key="12">
    <source>
        <dbReference type="Pfam" id="PF00909"/>
    </source>
</evidence>
<dbReference type="GO" id="GO:0008519">
    <property type="term" value="F:ammonium channel activity"/>
    <property type="evidence" value="ECO:0007669"/>
    <property type="project" value="InterPro"/>
</dbReference>
<evidence type="ECO:0000313" key="13">
    <source>
        <dbReference type="EMBL" id="SHE51280.1"/>
    </source>
</evidence>
<organism evidence="13 14">
    <name type="scientific">Thermoanaerobacter uzonensis DSM 18761</name>
    <dbReference type="NCBI Taxonomy" id="1123369"/>
    <lineage>
        <taxon>Bacteria</taxon>
        <taxon>Bacillati</taxon>
        <taxon>Bacillota</taxon>
        <taxon>Clostridia</taxon>
        <taxon>Thermoanaerobacterales</taxon>
        <taxon>Thermoanaerobacteraceae</taxon>
        <taxon>Thermoanaerobacter</taxon>
    </lineage>
</organism>
<dbReference type="PANTHER" id="PTHR43029">
    <property type="entry name" value="AMMONIUM TRANSPORTER MEP2"/>
    <property type="match status" value="1"/>
</dbReference>
<keyword evidence="6 10" id="KW-1133">Transmembrane helix</keyword>
<evidence type="ECO:0000256" key="1">
    <source>
        <dbReference type="ARBA" id="ARBA00004651"/>
    </source>
</evidence>
<dbReference type="InterPro" id="IPR029020">
    <property type="entry name" value="Ammonium/urea_transptr"/>
</dbReference>
<feature type="transmembrane region" description="Helical" evidence="10">
    <location>
        <begin position="246"/>
        <end position="271"/>
    </location>
</feature>
<dbReference type="PROSITE" id="PS01219">
    <property type="entry name" value="AMMONIUM_TRANSP"/>
    <property type="match status" value="1"/>
</dbReference>
<feature type="signal peptide" evidence="11">
    <location>
        <begin position="1"/>
        <end position="24"/>
    </location>
</feature>
<comment type="subcellular location">
    <subcellularLocation>
        <location evidence="1 10">Cell membrane</location>
        <topology evidence="1 10">Multi-pass membrane protein</topology>
    </subcellularLocation>
</comment>
<evidence type="ECO:0000256" key="7">
    <source>
        <dbReference type="ARBA" id="ARBA00023136"/>
    </source>
</evidence>
<feature type="transmembrane region" description="Helical" evidence="10">
    <location>
        <begin position="72"/>
        <end position="100"/>
    </location>
</feature>
<evidence type="ECO:0000256" key="10">
    <source>
        <dbReference type="RuleBase" id="RU362002"/>
    </source>
</evidence>
<dbReference type="FunFam" id="1.10.3430.10:FF:000007">
    <property type="entry name" value="Ammonium transporter"/>
    <property type="match status" value="1"/>
</dbReference>
<keyword evidence="5 10" id="KW-0812">Transmembrane</keyword>
<feature type="transmembrane region" description="Helical" evidence="10">
    <location>
        <begin position="222"/>
        <end position="240"/>
    </location>
</feature>
<comment type="similarity">
    <text evidence="2 10">Belongs to the ammonia transporter channel (TC 1.A.11.2) family.</text>
</comment>
<dbReference type="InterPro" id="IPR001905">
    <property type="entry name" value="Ammonium_transpt"/>
</dbReference>
<feature type="transmembrane region" description="Helical" evidence="10">
    <location>
        <begin position="283"/>
        <end position="301"/>
    </location>
</feature>
<feature type="transmembrane region" description="Helical" evidence="10">
    <location>
        <begin position="378"/>
        <end position="400"/>
    </location>
</feature>
<dbReference type="PANTHER" id="PTHR43029:SF10">
    <property type="entry name" value="AMMONIUM TRANSPORTER MEP2"/>
    <property type="match status" value="1"/>
</dbReference>
<dbReference type="NCBIfam" id="TIGR00836">
    <property type="entry name" value="amt"/>
    <property type="match status" value="1"/>
</dbReference>
<feature type="domain" description="Ammonium transporter AmtB-like" evidence="12">
    <location>
        <begin position="35"/>
        <end position="430"/>
    </location>
</feature>
<keyword evidence="7 10" id="KW-0472">Membrane</keyword>
<dbReference type="EMBL" id="FQUR01000007">
    <property type="protein sequence ID" value="SHE51280.1"/>
    <property type="molecule type" value="Genomic_DNA"/>
</dbReference>
<dbReference type="AlphaFoldDB" id="A0A1M4U3R0"/>
<feature type="transmembrane region" description="Helical" evidence="10">
    <location>
        <begin position="339"/>
        <end position="358"/>
    </location>
</feature>
<keyword evidence="4" id="KW-1003">Cell membrane</keyword>
<dbReference type="InterPro" id="IPR024041">
    <property type="entry name" value="NH4_transpt_AmtB-like_dom"/>
</dbReference>
<feature type="chain" id="PRO_5012883465" description="Ammonium transporter" evidence="11">
    <location>
        <begin position="25"/>
        <end position="446"/>
    </location>
</feature>
<dbReference type="InterPro" id="IPR018047">
    <property type="entry name" value="Ammonium_transpt_CS"/>
</dbReference>
<evidence type="ECO:0000256" key="4">
    <source>
        <dbReference type="ARBA" id="ARBA00022475"/>
    </source>
</evidence>
<feature type="transmembrane region" description="Helical" evidence="10">
    <location>
        <begin position="154"/>
        <end position="175"/>
    </location>
</feature>
<protein>
    <recommendedName>
        <fullName evidence="9 10">Ammonium transporter</fullName>
    </recommendedName>
</protein>
<keyword evidence="11" id="KW-0732">Signal</keyword>
<evidence type="ECO:0000256" key="9">
    <source>
        <dbReference type="ARBA" id="ARBA00050025"/>
    </source>
</evidence>
<evidence type="ECO:0000256" key="6">
    <source>
        <dbReference type="ARBA" id="ARBA00022989"/>
    </source>
</evidence>
<accession>A0A1M4U3R0</accession>
<keyword evidence="8 10" id="KW-0924">Ammonia transport</keyword>
<dbReference type="Pfam" id="PF00909">
    <property type="entry name" value="Ammonium_transp"/>
    <property type="match status" value="1"/>
</dbReference>
<evidence type="ECO:0000256" key="11">
    <source>
        <dbReference type="SAM" id="SignalP"/>
    </source>
</evidence>
<gene>
    <name evidence="13" type="ORF">SAMN02745195_00600</name>
</gene>
<evidence type="ECO:0000313" key="14">
    <source>
        <dbReference type="Proteomes" id="UP000184127"/>
    </source>
</evidence>
<name>A0A1M4U3R0_9THEO</name>
<feature type="transmembrane region" description="Helical" evidence="10">
    <location>
        <begin position="187"/>
        <end position="210"/>
    </location>
</feature>
<feature type="transmembrane region" description="Helical" evidence="10">
    <location>
        <begin position="307"/>
        <end position="327"/>
    </location>
</feature>
<reference evidence="14" key="1">
    <citation type="submission" date="2016-11" db="EMBL/GenBank/DDBJ databases">
        <authorList>
            <person name="Varghese N."/>
            <person name="Submissions S."/>
        </authorList>
    </citation>
    <scope>NUCLEOTIDE SEQUENCE [LARGE SCALE GENOMIC DNA]</scope>
    <source>
        <strain evidence="14">DSM 18761</strain>
    </source>
</reference>
<feature type="transmembrane region" description="Helical" evidence="10">
    <location>
        <begin position="120"/>
        <end position="142"/>
    </location>
</feature>
<dbReference type="GO" id="GO:0005886">
    <property type="term" value="C:plasma membrane"/>
    <property type="evidence" value="ECO:0007669"/>
    <property type="project" value="UniProtKB-SubCell"/>
</dbReference>
<feature type="transmembrane region" description="Helical" evidence="10">
    <location>
        <begin position="34"/>
        <end position="60"/>
    </location>
</feature>
<keyword evidence="3 10" id="KW-0813">Transport</keyword>
<dbReference type="RefSeq" id="WP_072967338.1">
    <property type="nucleotide sequence ID" value="NZ_FQUR01000007.1"/>
</dbReference>
<evidence type="ECO:0000256" key="8">
    <source>
        <dbReference type="ARBA" id="ARBA00023177"/>
    </source>
</evidence>
<evidence type="ECO:0000256" key="5">
    <source>
        <dbReference type="ARBA" id="ARBA00022692"/>
    </source>
</evidence>
<dbReference type="SUPFAM" id="SSF111352">
    <property type="entry name" value="Ammonium transporter"/>
    <property type="match status" value="1"/>
</dbReference>
<dbReference type="Proteomes" id="UP000184127">
    <property type="component" value="Unassembled WGS sequence"/>
</dbReference>
<sequence length="446" mass="48259">MWKKICLLFSLMFMFLIIPNLVFASTGKINTGDTAFVLFSAALVMIMTPGLAFFYGGMVSSKNVISTMMQSFIIIAIISIQWVLFGFSLSFGGDVGHIIGNLQWLGLKNVGFEPYDAYSATIPLMAFMIYQLMFAIITPALITGAFAERMRFGVFLLFTLLWTTLVYDPIAHWVWGNGGWLRNLGALDFAGGTVVHISSGISGLIAAILIGKRKNVNILPHNMPMVIMGTAILWFGWFGFNGGSALAVNGIAVNAFVVTNTAAAAAALGWVIVEWRINGKPTLFGAASGAVAGLVAITPAAGYVTAVSAIIIGIIAGILCYFSVNYLKHKFKYDDSLDAFGIHGIGGTWGAIATGIFATKVVNPEGANGLIYGNVHQFIVQIIGVIAVYVFAAIMTYSILKFINLFMDLRVSDEEEEVGLDISQHGEGAYNNTELKYNYFSYYDNN</sequence>
<dbReference type="Gene3D" id="1.10.3430.10">
    <property type="entry name" value="Ammonium transporter AmtB like domains"/>
    <property type="match status" value="1"/>
</dbReference>
<proteinExistence type="inferred from homology"/>